<comment type="caution">
    <text evidence="1">The sequence shown here is derived from an EMBL/GenBank/DDBJ whole genome shotgun (WGS) entry which is preliminary data.</text>
</comment>
<keyword evidence="2" id="KW-1185">Reference proteome</keyword>
<gene>
    <name evidence="1" type="ORF">J2Z17_001131</name>
</gene>
<organism evidence="1 2">
    <name type="scientific">Rhizobium halophytocola</name>
    <dbReference type="NCBI Taxonomy" id="735519"/>
    <lineage>
        <taxon>Bacteria</taxon>
        <taxon>Pseudomonadati</taxon>
        <taxon>Pseudomonadota</taxon>
        <taxon>Alphaproteobacteria</taxon>
        <taxon>Hyphomicrobiales</taxon>
        <taxon>Rhizobiaceae</taxon>
        <taxon>Rhizobium/Agrobacterium group</taxon>
        <taxon>Rhizobium</taxon>
    </lineage>
</organism>
<dbReference type="RefSeq" id="WP_209943060.1">
    <property type="nucleotide sequence ID" value="NZ_JAGGJU010000003.1"/>
</dbReference>
<dbReference type="Proteomes" id="UP000759443">
    <property type="component" value="Unassembled WGS sequence"/>
</dbReference>
<evidence type="ECO:0000313" key="1">
    <source>
        <dbReference type="EMBL" id="MBP1849710.1"/>
    </source>
</evidence>
<sequence length="79" mass="8673">MENDLRTIDGKMVCSACGNPSNNVMRLPTNCGKHPDNSSQMSGDTWFKNSAARPIEAAGNVICGERLQFSADWCFWSTT</sequence>
<evidence type="ECO:0000313" key="2">
    <source>
        <dbReference type="Proteomes" id="UP000759443"/>
    </source>
</evidence>
<dbReference type="EMBL" id="JAGGJU010000003">
    <property type="protein sequence ID" value="MBP1849710.1"/>
    <property type="molecule type" value="Genomic_DNA"/>
</dbReference>
<proteinExistence type="predicted"/>
<name>A0ABS4DVM4_9HYPH</name>
<accession>A0ABS4DVM4</accession>
<reference evidence="1 2" key="1">
    <citation type="submission" date="2021-03" db="EMBL/GenBank/DDBJ databases">
        <title>Genomic Encyclopedia of Type Strains, Phase IV (KMG-IV): sequencing the most valuable type-strain genomes for metagenomic binning, comparative biology and taxonomic classification.</title>
        <authorList>
            <person name="Goeker M."/>
        </authorList>
    </citation>
    <scope>NUCLEOTIDE SEQUENCE [LARGE SCALE GENOMIC DNA]</scope>
    <source>
        <strain evidence="1 2">DSM 21600</strain>
    </source>
</reference>
<protein>
    <submittedName>
        <fullName evidence="1">Uncharacterized protein</fullName>
    </submittedName>
</protein>